<comment type="subcellular location">
    <subcellularLocation>
        <location evidence="1">Membrane</location>
        <topology evidence="1">Multi-pass membrane protein</topology>
    </subcellularLocation>
</comment>
<evidence type="ECO:0000256" key="5">
    <source>
        <dbReference type="SAM" id="Coils"/>
    </source>
</evidence>
<keyword evidence="4" id="KW-0472">Membrane</keyword>
<dbReference type="EMBL" id="JAZDWU010000011">
    <property type="protein sequence ID" value="KAK9986366.1"/>
    <property type="molecule type" value="Genomic_DNA"/>
</dbReference>
<accession>A0AAW2BM04</accession>
<keyword evidence="3" id="KW-1133">Transmembrane helix</keyword>
<feature type="region of interest" description="Disordered" evidence="6">
    <location>
        <begin position="88"/>
        <end position="206"/>
    </location>
</feature>
<feature type="region of interest" description="Disordered" evidence="6">
    <location>
        <begin position="631"/>
        <end position="669"/>
    </location>
</feature>
<evidence type="ECO:0000256" key="1">
    <source>
        <dbReference type="ARBA" id="ARBA00004141"/>
    </source>
</evidence>
<sequence>MYAIGPFMIGIGVMCYSRRLYWITKRAGERQGSGLMKANAWHHRADAVSSVVALIGVGCGTTFSFELDKNNHLLWDARMGKKRSLAFVQVGEGPSRSRQRGEERASAHTAEQPRGDASDVGTQPPDMRRERPLTVVQVGQRASRSPESVQEELRAVLAVEQARGDADDDDETQPLSPDDLVHETPVSSNGRAEDVVQETPASSNVRKTRGTTLMTRIWSLPANLKIECELNVRGQPIGESGQTFTRWLGTFCLSHALCPLVPVAWTPVPQKNKLDCWIEIEKRWIIDPEIIQPANQISWALHLLGELRRNRRTKLKKKCYLPNALKEEVIGKIPRWADEQDYAALVDYWFLPSTKTLIDKNKSSRGFQKDIARSGPISFAQTADKMAKESGQAVERATLFAKVYSTKDGAPVSTAVKEKIDKMTAILNNGCTLHGERRDGILWAKDDAFAQVIGAERSGQVRGVGFGPTPSGRSGSNLPCYTSTPLSSTETANRMTSLENSHQSLRDELAQSEQRHKEEVVEIHAKHKEEIAEALAEAKRQSDAQHKEQLAEAKREFDAQHRVQMEDMMSSLKAALDHLSPDLSTLGYSGLFKESPNKLGDKVLSSLLKKMKLLSMLGFVSFHFIQGGVGGTTTPRSYDGSTDLGSDSKCARANEAERRAEVPSPSRGQ</sequence>
<proteinExistence type="predicted"/>
<feature type="compositionally biased region" description="Polar residues" evidence="6">
    <location>
        <begin position="632"/>
        <end position="645"/>
    </location>
</feature>
<dbReference type="PANTHER" id="PTHR33144:SF25">
    <property type="entry name" value="DUF4216 DOMAIN-CONTAINING PROTEIN"/>
    <property type="match status" value="1"/>
</dbReference>
<gene>
    <name evidence="7" type="ORF">SO802_031317</name>
</gene>
<name>A0AAW2BM04_9ROSI</name>
<keyword evidence="8" id="KW-1185">Reference proteome</keyword>
<dbReference type="PANTHER" id="PTHR33144">
    <property type="entry name" value="OS10G0409366 PROTEIN-RELATED"/>
    <property type="match status" value="1"/>
</dbReference>
<dbReference type="Gene3D" id="1.20.1510.10">
    <property type="entry name" value="Cation efflux protein transmembrane domain"/>
    <property type="match status" value="1"/>
</dbReference>
<dbReference type="Pfam" id="PF03004">
    <property type="entry name" value="Transposase_24"/>
    <property type="match status" value="1"/>
</dbReference>
<comment type="caution">
    <text evidence="7">The sequence shown here is derived from an EMBL/GenBank/DDBJ whole genome shotgun (WGS) entry which is preliminary data.</text>
</comment>
<keyword evidence="5" id="KW-0175">Coiled coil</keyword>
<organism evidence="7 8">
    <name type="scientific">Lithocarpus litseifolius</name>
    <dbReference type="NCBI Taxonomy" id="425828"/>
    <lineage>
        <taxon>Eukaryota</taxon>
        <taxon>Viridiplantae</taxon>
        <taxon>Streptophyta</taxon>
        <taxon>Embryophyta</taxon>
        <taxon>Tracheophyta</taxon>
        <taxon>Spermatophyta</taxon>
        <taxon>Magnoliopsida</taxon>
        <taxon>eudicotyledons</taxon>
        <taxon>Gunneridae</taxon>
        <taxon>Pentapetalae</taxon>
        <taxon>rosids</taxon>
        <taxon>fabids</taxon>
        <taxon>Fagales</taxon>
        <taxon>Fagaceae</taxon>
        <taxon>Lithocarpus</taxon>
    </lineage>
</organism>
<dbReference type="SUPFAM" id="SSF161111">
    <property type="entry name" value="Cation efflux protein transmembrane domain-like"/>
    <property type="match status" value="1"/>
</dbReference>
<dbReference type="InterPro" id="IPR027469">
    <property type="entry name" value="Cation_efflux_TMD_sf"/>
</dbReference>
<evidence type="ECO:0000256" key="4">
    <source>
        <dbReference type="ARBA" id="ARBA00023136"/>
    </source>
</evidence>
<protein>
    <submittedName>
        <fullName evidence="7">Uncharacterized protein</fullName>
    </submittedName>
</protein>
<dbReference type="Proteomes" id="UP001459277">
    <property type="component" value="Unassembled WGS sequence"/>
</dbReference>
<evidence type="ECO:0000313" key="8">
    <source>
        <dbReference type="Proteomes" id="UP001459277"/>
    </source>
</evidence>
<dbReference type="AlphaFoldDB" id="A0AAW2BM04"/>
<evidence type="ECO:0000256" key="3">
    <source>
        <dbReference type="ARBA" id="ARBA00022989"/>
    </source>
</evidence>
<evidence type="ECO:0000256" key="6">
    <source>
        <dbReference type="SAM" id="MobiDB-lite"/>
    </source>
</evidence>
<dbReference type="GO" id="GO:0016020">
    <property type="term" value="C:membrane"/>
    <property type="evidence" value="ECO:0007669"/>
    <property type="project" value="UniProtKB-SubCell"/>
</dbReference>
<dbReference type="InterPro" id="IPR004252">
    <property type="entry name" value="Probable_transposase_24"/>
</dbReference>
<evidence type="ECO:0000313" key="7">
    <source>
        <dbReference type="EMBL" id="KAK9986366.1"/>
    </source>
</evidence>
<evidence type="ECO:0000256" key="2">
    <source>
        <dbReference type="ARBA" id="ARBA00022692"/>
    </source>
</evidence>
<feature type="compositionally biased region" description="Basic and acidic residues" evidence="6">
    <location>
        <begin position="99"/>
        <end position="117"/>
    </location>
</feature>
<feature type="compositionally biased region" description="Basic and acidic residues" evidence="6">
    <location>
        <begin position="649"/>
        <end position="661"/>
    </location>
</feature>
<reference evidence="7 8" key="1">
    <citation type="submission" date="2024-01" db="EMBL/GenBank/DDBJ databases">
        <title>A telomere-to-telomere, gap-free genome of sweet tea (Lithocarpus litseifolius).</title>
        <authorList>
            <person name="Zhou J."/>
        </authorList>
    </citation>
    <scope>NUCLEOTIDE SEQUENCE [LARGE SCALE GENOMIC DNA]</scope>
    <source>
        <strain evidence="7">Zhou-2022a</strain>
        <tissue evidence="7">Leaf</tissue>
    </source>
</reference>
<feature type="coiled-coil region" evidence="5">
    <location>
        <begin position="495"/>
        <end position="556"/>
    </location>
</feature>
<keyword evidence="2" id="KW-0812">Transmembrane</keyword>